<keyword evidence="6" id="KW-0653">Protein transport</keyword>
<dbReference type="PANTHER" id="PTHR15184:SF9">
    <property type="entry name" value="SPI-1 TYPE 3 SECRETION SYSTEM ATPASE"/>
    <property type="match status" value="1"/>
</dbReference>
<evidence type="ECO:0000313" key="12">
    <source>
        <dbReference type="EMBL" id="ACS18903.1"/>
    </source>
</evidence>
<keyword evidence="2" id="KW-0813">Transport</keyword>
<dbReference type="InterPro" id="IPR027417">
    <property type="entry name" value="P-loop_NTPase"/>
</dbReference>
<evidence type="ECO:0000256" key="5">
    <source>
        <dbReference type="ARBA" id="ARBA00022840"/>
    </source>
</evidence>
<dbReference type="HOGENOM" id="CLU_022398_5_1_4"/>
<dbReference type="GO" id="GO:0005737">
    <property type="term" value="C:cytoplasm"/>
    <property type="evidence" value="ECO:0007669"/>
    <property type="project" value="UniProtKB-SubCell"/>
</dbReference>
<dbReference type="GO" id="GO:0030257">
    <property type="term" value="C:type III protein secretion system complex"/>
    <property type="evidence" value="ECO:0007669"/>
    <property type="project" value="InterPro"/>
</dbReference>
<dbReference type="GO" id="GO:0008564">
    <property type="term" value="F:protein-exporting ATPase activity"/>
    <property type="evidence" value="ECO:0007669"/>
    <property type="project" value="UniProtKB-EC"/>
</dbReference>
<evidence type="ECO:0000256" key="3">
    <source>
        <dbReference type="ARBA" id="ARBA00022490"/>
    </source>
</evidence>
<name>C5CYE4_VARPS</name>
<dbReference type="InterPro" id="IPR040627">
    <property type="entry name" value="T3SS_ATPase_C"/>
</dbReference>
<comment type="subcellular location">
    <subcellularLocation>
        <location evidence="1">Cytoplasm</location>
    </subcellularLocation>
</comment>
<evidence type="ECO:0000259" key="11">
    <source>
        <dbReference type="SMART" id="SM00382"/>
    </source>
</evidence>
<evidence type="ECO:0000256" key="4">
    <source>
        <dbReference type="ARBA" id="ARBA00022741"/>
    </source>
</evidence>
<dbReference type="GO" id="GO:0045259">
    <property type="term" value="C:proton-transporting ATP synthase complex"/>
    <property type="evidence" value="ECO:0007669"/>
    <property type="project" value="UniProtKB-KW"/>
</dbReference>
<evidence type="ECO:0000256" key="10">
    <source>
        <dbReference type="ARBA" id="ARBA00034006"/>
    </source>
</evidence>
<evidence type="ECO:0000256" key="1">
    <source>
        <dbReference type="ARBA" id="ARBA00004496"/>
    </source>
</evidence>
<dbReference type="FunFam" id="3.40.50.12240:FF:000002">
    <property type="entry name" value="Flagellum-specific ATP synthase FliI"/>
    <property type="match status" value="1"/>
</dbReference>
<comment type="catalytic activity">
    <reaction evidence="10">
        <text>ATP + H2O + cellular proteinSide 1 = ADP + phosphate + cellular proteinSide 2.</text>
        <dbReference type="EC" id="7.4.2.8"/>
    </reaction>
</comment>
<dbReference type="InterPro" id="IPR003593">
    <property type="entry name" value="AAA+_ATPase"/>
</dbReference>
<keyword evidence="5" id="KW-0067">ATP-binding</keyword>
<dbReference type="InterPro" id="IPR005714">
    <property type="entry name" value="ATPase_T3SS_FliI/YscN"/>
</dbReference>
<keyword evidence="7" id="KW-1278">Translocase</keyword>
<gene>
    <name evidence="12" type="ordered locus">Vapar_2274</name>
</gene>
<keyword evidence="8" id="KW-0472">Membrane</keyword>
<dbReference type="GO" id="GO:0016887">
    <property type="term" value="F:ATP hydrolysis activity"/>
    <property type="evidence" value="ECO:0007669"/>
    <property type="project" value="InterPro"/>
</dbReference>
<dbReference type="Gene3D" id="3.40.50.12240">
    <property type="match status" value="1"/>
</dbReference>
<evidence type="ECO:0000256" key="9">
    <source>
        <dbReference type="ARBA" id="ARBA00023196"/>
    </source>
</evidence>
<dbReference type="InterPro" id="IPR020003">
    <property type="entry name" value="ATPase_a/bsu_AS"/>
</dbReference>
<dbReference type="SMART" id="SM00382">
    <property type="entry name" value="AAA"/>
    <property type="match status" value="1"/>
</dbReference>
<dbReference type="KEGG" id="vap:Vapar_2274"/>
<sequence>MNVLAASRKALKETDLRRRIGWVREMQGLAIDALGPDAAVGELCRIMVRSHGGPAEGGAAPASVLAEVVGLKPGRVTLMPYGPVEGIAAGCEVHALGADSQIGVGPAMLGRVIDGFGEPLDGLPKPVAIQRRPLKAAPINPMQRPPIRRILETGVRAIDGLLTLGQGQRIGIFAGSGVGKSTLLGLLARHVKAQGGADGSGGINVIALIGERGREVREFIEKQLGPEGLARSVVVVATSDQPALARLRAAYAALSIAEYFRDEGRNVLLTMDSITRFAMARREVGLSAGEPPTARGYTPSVFAELPELCERCGMAPGGGSITALLTVLVEGDDLNEPVSDALRAILDGHIVLSRQLAHRGHYPAIDVLKSVSRLMPELADEAQRSLAVAAMQHLAVLERNRQMIDIGAYEKGANAELDRAIDTEPGLQAWLRQSVGGVGRMEAIHDLRAILAPAAEGRKP</sequence>
<evidence type="ECO:0000256" key="7">
    <source>
        <dbReference type="ARBA" id="ARBA00022967"/>
    </source>
</evidence>
<dbReference type="GO" id="GO:0030254">
    <property type="term" value="P:protein secretion by the type III secretion system"/>
    <property type="evidence" value="ECO:0007669"/>
    <property type="project" value="InterPro"/>
</dbReference>
<evidence type="ECO:0000256" key="6">
    <source>
        <dbReference type="ARBA" id="ARBA00022927"/>
    </source>
</evidence>
<organism evidence="12">
    <name type="scientific">Variovorax paradoxus (strain S110)</name>
    <dbReference type="NCBI Taxonomy" id="543728"/>
    <lineage>
        <taxon>Bacteria</taxon>
        <taxon>Pseudomonadati</taxon>
        <taxon>Pseudomonadota</taxon>
        <taxon>Betaproteobacteria</taxon>
        <taxon>Burkholderiales</taxon>
        <taxon>Comamonadaceae</taxon>
        <taxon>Variovorax</taxon>
    </lineage>
</organism>
<dbReference type="Pfam" id="PF02874">
    <property type="entry name" value="ATP-synt_ab_N"/>
    <property type="match status" value="1"/>
</dbReference>
<feature type="domain" description="AAA+ ATPase" evidence="11">
    <location>
        <begin position="166"/>
        <end position="356"/>
    </location>
</feature>
<dbReference type="PANTHER" id="PTHR15184">
    <property type="entry name" value="ATP SYNTHASE"/>
    <property type="match status" value="1"/>
</dbReference>
<dbReference type="InterPro" id="IPR000194">
    <property type="entry name" value="ATPase_F1/V1/A1_a/bsu_nucl-bd"/>
</dbReference>
<evidence type="ECO:0000256" key="2">
    <source>
        <dbReference type="ARBA" id="ARBA00022448"/>
    </source>
</evidence>
<dbReference type="PROSITE" id="PS00152">
    <property type="entry name" value="ATPASE_ALPHA_BETA"/>
    <property type="match status" value="1"/>
</dbReference>
<dbReference type="STRING" id="543728.Vapar_2274"/>
<dbReference type="CDD" id="cd01136">
    <property type="entry name" value="ATPase_flagellum-secretory_path_III"/>
    <property type="match status" value="1"/>
</dbReference>
<keyword evidence="9" id="KW-0139">CF(1)</keyword>
<dbReference type="GO" id="GO:0005524">
    <property type="term" value="F:ATP binding"/>
    <property type="evidence" value="ECO:0007669"/>
    <property type="project" value="UniProtKB-KW"/>
</dbReference>
<dbReference type="eggNOG" id="COG1157">
    <property type="taxonomic scope" value="Bacteria"/>
</dbReference>
<accession>C5CYE4</accession>
<dbReference type="OrthoDB" id="9803053at2"/>
<dbReference type="Pfam" id="PF00006">
    <property type="entry name" value="ATP-synt_ab"/>
    <property type="match status" value="1"/>
</dbReference>
<dbReference type="NCBIfam" id="TIGR01026">
    <property type="entry name" value="fliI_yscN"/>
    <property type="match status" value="1"/>
</dbReference>
<dbReference type="EMBL" id="CP001635">
    <property type="protein sequence ID" value="ACS18903.1"/>
    <property type="molecule type" value="Genomic_DNA"/>
</dbReference>
<keyword evidence="9" id="KW-0066">ATP synthesis</keyword>
<dbReference type="Pfam" id="PF18269">
    <property type="entry name" value="T3SS_ATPase_C"/>
    <property type="match status" value="1"/>
</dbReference>
<keyword evidence="3" id="KW-0963">Cytoplasm</keyword>
<keyword evidence="4" id="KW-0547">Nucleotide-binding</keyword>
<proteinExistence type="predicted"/>
<protein>
    <submittedName>
        <fullName evidence="12">ATPase, FliI/YscN family</fullName>
    </submittedName>
</protein>
<reference evidence="12" key="1">
    <citation type="submission" date="2009-06" db="EMBL/GenBank/DDBJ databases">
        <title>Complete sequence of chromosome 1 of Variovorax paradoxus S110.</title>
        <authorList>
            <consortium name="US DOE Joint Genome Institute"/>
            <person name="Lucas S."/>
            <person name="Copeland A."/>
            <person name="Lapidus A."/>
            <person name="Glavina del Rio T."/>
            <person name="Tice H."/>
            <person name="Bruce D."/>
            <person name="Goodwin L."/>
            <person name="Pitluck S."/>
            <person name="Chertkov O."/>
            <person name="Brettin T."/>
            <person name="Detter J.C."/>
            <person name="Han C."/>
            <person name="Larimer F."/>
            <person name="Land M."/>
            <person name="Hauser L."/>
            <person name="Kyrpides N."/>
            <person name="Ovchinnikova G."/>
            <person name="Orwin P."/>
            <person name="Leadbetter J.R."/>
            <person name="Spain J.C."/>
            <person name="Han J.I."/>
        </authorList>
    </citation>
    <scope>NUCLEOTIDE SEQUENCE</scope>
    <source>
        <strain evidence="12">S110</strain>
    </source>
</reference>
<dbReference type="InterPro" id="IPR004100">
    <property type="entry name" value="ATPase_F1/V1/A1_a/bsu_N"/>
</dbReference>
<dbReference type="SUPFAM" id="SSF52540">
    <property type="entry name" value="P-loop containing nucleoside triphosphate hydrolases"/>
    <property type="match status" value="1"/>
</dbReference>
<dbReference type="InterPro" id="IPR050053">
    <property type="entry name" value="ATPase_alpha/beta_chains"/>
</dbReference>
<dbReference type="GO" id="GO:0046933">
    <property type="term" value="F:proton-transporting ATP synthase activity, rotational mechanism"/>
    <property type="evidence" value="ECO:0007669"/>
    <property type="project" value="TreeGrafter"/>
</dbReference>
<evidence type="ECO:0000256" key="8">
    <source>
        <dbReference type="ARBA" id="ARBA00023136"/>
    </source>
</evidence>
<dbReference type="AlphaFoldDB" id="C5CYE4"/>